<dbReference type="EMBL" id="CAXKWB010004455">
    <property type="protein sequence ID" value="CAL4073776.1"/>
    <property type="molecule type" value="Genomic_DNA"/>
</dbReference>
<sequence length="112" mass="12839">MTYGYRDPFSDVNFRADSRPTEPKINRVRIRIRVDLGDINFVQDLQKYRDSGREDLREINLVKSGEDLGPGAPNGERDHFSGKSGSGKRVRDFEGREDLREINLLKNSGRSI</sequence>
<evidence type="ECO:0000256" key="1">
    <source>
        <dbReference type="SAM" id="MobiDB-lite"/>
    </source>
</evidence>
<name>A0AAV2Q8V6_MEGNR</name>
<protein>
    <submittedName>
        <fullName evidence="2">Uncharacterized protein</fullName>
    </submittedName>
</protein>
<organism evidence="2 3">
    <name type="scientific">Meganyctiphanes norvegica</name>
    <name type="common">Northern krill</name>
    <name type="synonym">Thysanopoda norvegica</name>
    <dbReference type="NCBI Taxonomy" id="48144"/>
    <lineage>
        <taxon>Eukaryota</taxon>
        <taxon>Metazoa</taxon>
        <taxon>Ecdysozoa</taxon>
        <taxon>Arthropoda</taxon>
        <taxon>Crustacea</taxon>
        <taxon>Multicrustacea</taxon>
        <taxon>Malacostraca</taxon>
        <taxon>Eumalacostraca</taxon>
        <taxon>Eucarida</taxon>
        <taxon>Euphausiacea</taxon>
        <taxon>Euphausiidae</taxon>
        <taxon>Meganyctiphanes</taxon>
    </lineage>
</organism>
<gene>
    <name evidence="2" type="ORF">MNOR_LOCUS9263</name>
</gene>
<accession>A0AAV2Q8V6</accession>
<reference evidence="2 3" key="1">
    <citation type="submission" date="2024-05" db="EMBL/GenBank/DDBJ databases">
        <authorList>
            <person name="Wallberg A."/>
        </authorList>
    </citation>
    <scope>NUCLEOTIDE SEQUENCE [LARGE SCALE GENOMIC DNA]</scope>
</reference>
<evidence type="ECO:0000313" key="3">
    <source>
        <dbReference type="Proteomes" id="UP001497623"/>
    </source>
</evidence>
<proteinExistence type="predicted"/>
<keyword evidence="3" id="KW-1185">Reference proteome</keyword>
<evidence type="ECO:0000313" key="2">
    <source>
        <dbReference type="EMBL" id="CAL4073776.1"/>
    </source>
</evidence>
<dbReference type="AlphaFoldDB" id="A0AAV2Q8V6"/>
<dbReference type="Proteomes" id="UP001497623">
    <property type="component" value="Unassembled WGS sequence"/>
</dbReference>
<comment type="caution">
    <text evidence="2">The sequence shown here is derived from an EMBL/GenBank/DDBJ whole genome shotgun (WGS) entry which is preliminary data.</text>
</comment>
<feature type="region of interest" description="Disordered" evidence="1">
    <location>
        <begin position="64"/>
        <end position="92"/>
    </location>
</feature>